<evidence type="ECO:0000256" key="3">
    <source>
        <dbReference type="ARBA" id="ARBA00022741"/>
    </source>
</evidence>
<proteinExistence type="inferred from homology"/>
<name>W4GDH7_APHAT</name>
<dbReference type="PANTHER" id="PTHR12241">
    <property type="entry name" value="TUBULIN POLYGLUTAMYLASE"/>
    <property type="match status" value="1"/>
</dbReference>
<dbReference type="GO" id="GO:0005524">
    <property type="term" value="F:ATP binding"/>
    <property type="evidence" value="ECO:0007669"/>
    <property type="project" value="UniProtKB-KW"/>
</dbReference>
<dbReference type="GeneID" id="20810596"/>
<dbReference type="RefSeq" id="XP_009832852.1">
    <property type="nucleotide sequence ID" value="XM_009834550.1"/>
</dbReference>
<keyword evidence="7" id="KW-0472">Membrane</keyword>
<keyword evidence="2" id="KW-0436">Ligase</keyword>
<dbReference type="VEuPathDB" id="FungiDB:H257_08600"/>
<evidence type="ECO:0000256" key="5">
    <source>
        <dbReference type="ARBA" id="ARBA00030445"/>
    </source>
</evidence>
<keyword evidence="3" id="KW-0547">Nucleotide-binding</keyword>
<evidence type="ECO:0000256" key="1">
    <source>
        <dbReference type="ARBA" id="ARBA00006820"/>
    </source>
</evidence>
<keyword evidence="7" id="KW-0812">Transmembrane</keyword>
<dbReference type="OrthoDB" id="202825at2759"/>
<dbReference type="PROSITE" id="PS51221">
    <property type="entry name" value="TTL"/>
    <property type="match status" value="1"/>
</dbReference>
<dbReference type="Gene3D" id="3.30.470.20">
    <property type="entry name" value="ATP-grasp fold, B domain"/>
    <property type="match status" value="1"/>
</dbReference>
<dbReference type="InterPro" id="IPR004344">
    <property type="entry name" value="TTL/TTLL_fam"/>
</dbReference>
<organism evidence="8">
    <name type="scientific">Aphanomyces astaci</name>
    <name type="common">Crayfish plague agent</name>
    <dbReference type="NCBI Taxonomy" id="112090"/>
    <lineage>
        <taxon>Eukaryota</taxon>
        <taxon>Sar</taxon>
        <taxon>Stramenopiles</taxon>
        <taxon>Oomycota</taxon>
        <taxon>Saprolegniomycetes</taxon>
        <taxon>Saprolegniales</taxon>
        <taxon>Verrucalvaceae</taxon>
        <taxon>Aphanomyces</taxon>
    </lineage>
</organism>
<dbReference type="EMBL" id="KI913132">
    <property type="protein sequence ID" value="ETV77742.1"/>
    <property type="molecule type" value="Genomic_DNA"/>
</dbReference>
<dbReference type="GO" id="GO:0070740">
    <property type="term" value="F:tubulin-glutamic acid ligase activity"/>
    <property type="evidence" value="ECO:0007669"/>
    <property type="project" value="TreeGrafter"/>
</dbReference>
<feature type="compositionally biased region" description="Basic and acidic residues" evidence="6">
    <location>
        <begin position="13"/>
        <end position="31"/>
    </location>
</feature>
<dbReference type="GO" id="GO:0000226">
    <property type="term" value="P:microtubule cytoskeleton organization"/>
    <property type="evidence" value="ECO:0007669"/>
    <property type="project" value="TreeGrafter"/>
</dbReference>
<dbReference type="GO" id="GO:0015631">
    <property type="term" value="F:tubulin binding"/>
    <property type="evidence" value="ECO:0007669"/>
    <property type="project" value="TreeGrafter"/>
</dbReference>
<dbReference type="Pfam" id="PF03133">
    <property type="entry name" value="TTL"/>
    <property type="match status" value="1"/>
</dbReference>
<evidence type="ECO:0000256" key="4">
    <source>
        <dbReference type="ARBA" id="ARBA00022840"/>
    </source>
</evidence>
<dbReference type="STRING" id="112090.W4GDH7"/>
<evidence type="ECO:0000256" key="2">
    <source>
        <dbReference type="ARBA" id="ARBA00022598"/>
    </source>
</evidence>
<comment type="similarity">
    <text evidence="1">Belongs to the tubulin--tyrosine ligase family.</text>
</comment>
<sequence length="472" mass="55068">MTLSGYKIYRQQTDMDLRKRQPRPESRDRRLSSSPRDPNVKVRFRTSLHNTVCDVMTSLDGWEETDSDMDWDLHWADVGWVREYFDAMQPKLHEHQRLNHFKNHYELTRKDLLVKNLKRMKKQQAKSELSVPPADFWSLTFVLPMEYGMFLEEFKRFPGAMWIMKPIGKAQGKGIFLFEKLSQISDWKKDHTWKPDGLQAKTSDTYIVQKYIENPYTIGGKKFDLRLYVLVTSFSPLVVWTYRAGFGRFSNARYSQAKADMDNLYMHLTNASVQKTAQDYDKSMGCKWPLDSIKQFLISKHGVRAVDSLFHDIQTVVTKSLLAVQPILIQDKHCFELYGYDILIDSDLKPWLLEVNASPSLTGGRWWKHIYIYFCVFLFYSNVTATFTLINMNGWLALGVDTDEDYGLKWNLVAHTMQVIDMARHRNGSERHVGGFDLIWDNGPVLDAHPDGYLSYLGCAFDRLPHQRPVKA</sequence>
<dbReference type="GO" id="GO:0036064">
    <property type="term" value="C:ciliary basal body"/>
    <property type="evidence" value="ECO:0007669"/>
    <property type="project" value="TreeGrafter"/>
</dbReference>
<evidence type="ECO:0000256" key="7">
    <source>
        <dbReference type="SAM" id="Phobius"/>
    </source>
</evidence>
<accession>W4GDH7</accession>
<dbReference type="PANTHER" id="PTHR12241:SF39">
    <property type="entry name" value="TUBULIN POLYGLUTAMYLASE TTLL9-RELATED"/>
    <property type="match status" value="1"/>
</dbReference>
<feature type="transmembrane region" description="Helical" evidence="7">
    <location>
        <begin position="370"/>
        <end position="390"/>
    </location>
</feature>
<feature type="region of interest" description="Disordered" evidence="6">
    <location>
        <begin position="13"/>
        <end position="39"/>
    </location>
</feature>
<dbReference type="AlphaFoldDB" id="W4GDH7"/>
<evidence type="ECO:0000256" key="6">
    <source>
        <dbReference type="SAM" id="MobiDB-lite"/>
    </source>
</evidence>
<dbReference type="SUPFAM" id="SSF56059">
    <property type="entry name" value="Glutathione synthetase ATP-binding domain-like"/>
    <property type="match status" value="1"/>
</dbReference>
<gene>
    <name evidence="8" type="ORF">H257_08600</name>
</gene>
<protein>
    <recommendedName>
        <fullName evidence="5">Tubulin--tyrosine ligase-like protein 9</fullName>
    </recommendedName>
</protein>
<keyword evidence="7" id="KW-1133">Transmembrane helix</keyword>
<keyword evidence="4" id="KW-0067">ATP-binding</keyword>
<evidence type="ECO:0000313" key="8">
    <source>
        <dbReference type="EMBL" id="ETV77742.1"/>
    </source>
</evidence>
<reference evidence="8" key="1">
    <citation type="submission" date="2013-12" db="EMBL/GenBank/DDBJ databases">
        <title>The Genome Sequence of Aphanomyces astaci APO3.</title>
        <authorList>
            <consortium name="The Broad Institute Genomics Platform"/>
            <person name="Russ C."/>
            <person name="Tyler B."/>
            <person name="van West P."/>
            <person name="Dieguez-Uribeondo J."/>
            <person name="Young S.K."/>
            <person name="Zeng Q."/>
            <person name="Gargeya S."/>
            <person name="Fitzgerald M."/>
            <person name="Abouelleil A."/>
            <person name="Alvarado L."/>
            <person name="Chapman S.B."/>
            <person name="Gainer-Dewar J."/>
            <person name="Goldberg J."/>
            <person name="Griggs A."/>
            <person name="Gujja S."/>
            <person name="Hansen M."/>
            <person name="Howarth C."/>
            <person name="Imamovic A."/>
            <person name="Ireland A."/>
            <person name="Larimer J."/>
            <person name="McCowan C."/>
            <person name="Murphy C."/>
            <person name="Pearson M."/>
            <person name="Poon T.W."/>
            <person name="Priest M."/>
            <person name="Roberts A."/>
            <person name="Saif S."/>
            <person name="Shea T."/>
            <person name="Sykes S."/>
            <person name="Wortman J."/>
            <person name="Nusbaum C."/>
            <person name="Birren B."/>
        </authorList>
    </citation>
    <scope>NUCLEOTIDE SEQUENCE [LARGE SCALE GENOMIC DNA]</scope>
    <source>
        <strain evidence="8">APO3</strain>
    </source>
</reference>